<dbReference type="EMBL" id="JAGISH010000009">
    <property type="protein sequence ID" value="MBP0484093.1"/>
    <property type="molecule type" value="Genomic_DNA"/>
</dbReference>
<protein>
    <submittedName>
        <fullName evidence="3">FkbM family methyltransferase</fullName>
    </submittedName>
</protein>
<dbReference type="InterPro" id="IPR006342">
    <property type="entry name" value="FkbM_mtfrase"/>
</dbReference>
<keyword evidence="4" id="KW-1185">Reference proteome</keyword>
<gene>
    <name evidence="3" type="ORF">J5474_16555</name>
</gene>
<dbReference type="GO" id="GO:0032259">
    <property type="term" value="P:methylation"/>
    <property type="evidence" value="ECO:0007669"/>
    <property type="project" value="UniProtKB-KW"/>
</dbReference>
<dbReference type="Pfam" id="PF04577">
    <property type="entry name" value="Glyco_transf_61"/>
    <property type="match status" value="1"/>
</dbReference>
<dbReference type="AlphaFoldDB" id="A0A940MQN6"/>
<dbReference type="Gene3D" id="3.40.50.150">
    <property type="entry name" value="Vaccinia Virus protein VP39"/>
    <property type="match status" value="1"/>
</dbReference>
<dbReference type="Pfam" id="PF05050">
    <property type="entry name" value="Methyltransf_21"/>
    <property type="match status" value="1"/>
</dbReference>
<sequence length="587" mass="64693">MKHLGRTAPVAALCKGVKVPASPFLNETRIRRMEEGRYEGDEIAGALAVVREGDRVLELGAGLGIVGAVVARNARPEAVLSFEANPNLLPYIQALYKINGLEDVMEVRNAVVLASEARPEAVAFHLRNSFLGSSLTDTGKRETTPIEVPTAGWADLVRGFRPDVLILDIEGAELDLLRDGDLTGIRAIVIEFHPDLYGKPGTSACKDALRAAGFRKRDAVSTRFVWTCEREDLNAQPPHPSGGWSEEIVEVERPVVVPPAKRSHVQVTGVLDANGHPVSHAGHWQKERLMTHPPAMPRATERLPGRWLWGGVLWRYFPHYITESITRLWALDRIDAAGLDGILYVPKNPKRDEALPGFHMAFLRCMGCSLPMHIARAPVQADVLVVPGQGFGLGEISRGTEAFRRAISNRFGRGIEPEGPERLYVSRSKLGANRGALLGEPILERLLEAEGYAVFHPQEHPLDVQIARYRAARKVIAVEGSALHFYAYAAGRDADVAMILRRRSVSTGFISTHVESFTGRAPLWIDTLRRRWRSKESARSRLAIGEPDFAEMQKQLIAGGFIAGGPAWPQPLEAEMQALLGPNYRLD</sequence>
<name>A0A940MQN6_9RHOB</name>
<keyword evidence="3" id="KW-0489">Methyltransferase</keyword>
<dbReference type="GO" id="GO:0016757">
    <property type="term" value="F:glycosyltransferase activity"/>
    <property type="evidence" value="ECO:0007669"/>
    <property type="project" value="InterPro"/>
</dbReference>
<evidence type="ECO:0000313" key="3">
    <source>
        <dbReference type="EMBL" id="MBP0484093.1"/>
    </source>
</evidence>
<proteinExistence type="predicted"/>
<reference evidence="3" key="1">
    <citation type="submission" date="2021-03" db="EMBL/GenBank/DDBJ databases">
        <title>Sagittula salina sp. nov. strain M10.9X isolated from the marine waste.</title>
        <authorList>
            <person name="Satari L."/>
            <person name="Molina-Menor E."/>
            <person name="Vidal-Verdu A."/>
            <person name="Pascual J."/>
            <person name="Pereto J."/>
            <person name="Porcar M."/>
        </authorList>
    </citation>
    <scope>NUCLEOTIDE SEQUENCE</scope>
    <source>
        <strain evidence="3">M10.9X</strain>
    </source>
</reference>
<evidence type="ECO:0000259" key="2">
    <source>
        <dbReference type="Pfam" id="PF05050"/>
    </source>
</evidence>
<dbReference type="Proteomes" id="UP000675940">
    <property type="component" value="Unassembled WGS sequence"/>
</dbReference>
<dbReference type="GO" id="GO:0008168">
    <property type="term" value="F:methyltransferase activity"/>
    <property type="evidence" value="ECO:0007669"/>
    <property type="project" value="UniProtKB-KW"/>
</dbReference>
<dbReference type="NCBIfam" id="TIGR01444">
    <property type="entry name" value="fkbM_fam"/>
    <property type="match status" value="1"/>
</dbReference>
<feature type="domain" description="Glycosyltransferase 61 catalytic" evidence="1">
    <location>
        <begin position="317"/>
        <end position="484"/>
    </location>
</feature>
<keyword evidence="3" id="KW-0808">Transferase</keyword>
<comment type="caution">
    <text evidence="3">The sequence shown here is derived from an EMBL/GenBank/DDBJ whole genome shotgun (WGS) entry which is preliminary data.</text>
</comment>
<organism evidence="3 4">
    <name type="scientific">Sagittula salina</name>
    <dbReference type="NCBI Taxonomy" id="2820268"/>
    <lineage>
        <taxon>Bacteria</taxon>
        <taxon>Pseudomonadati</taxon>
        <taxon>Pseudomonadota</taxon>
        <taxon>Alphaproteobacteria</taxon>
        <taxon>Rhodobacterales</taxon>
        <taxon>Roseobacteraceae</taxon>
        <taxon>Sagittula</taxon>
    </lineage>
</organism>
<dbReference type="InterPro" id="IPR029063">
    <property type="entry name" value="SAM-dependent_MTases_sf"/>
</dbReference>
<evidence type="ECO:0000313" key="4">
    <source>
        <dbReference type="Proteomes" id="UP000675940"/>
    </source>
</evidence>
<feature type="domain" description="Methyltransferase FkbM" evidence="2">
    <location>
        <begin position="78"/>
        <end position="215"/>
    </location>
</feature>
<dbReference type="InterPro" id="IPR049625">
    <property type="entry name" value="Glyco_transf_61_cat"/>
</dbReference>
<dbReference type="SUPFAM" id="SSF53335">
    <property type="entry name" value="S-adenosyl-L-methionine-dependent methyltransferases"/>
    <property type="match status" value="1"/>
</dbReference>
<evidence type="ECO:0000259" key="1">
    <source>
        <dbReference type="Pfam" id="PF04577"/>
    </source>
</evidence>
<accession>A0A940MQN6</accession>